<feature type="region of interest" description="Disordered" evidence="1">
    <location>
        <begin position="56"/>
        <end position="136"/>
    </location>
</feature>
<name>A0A5B7HB85_PORTR</name>
<keyword evidence="3" id="KW-1185">Reference proteome</keyword>
<dbReference type="AlphaFoldDB" id="A0A5B7HB85"/>
<evidence type="ECO:0000313" key="2">
    <source>
        <dbReference type="EMBL" id="MPC67109.1"/>
    </source>
</evidence>
<organism evidence="2 3">
    <name type="scientific">Portunus trituberculatus</name>
    <name type="common">Swimming crab</name>
    <name type="synonym">Neptunus trituberculatus</name>
    <dbReference type="NCBI Taxonomy" id="210409"/>
    <lineage>
        <taxon>Eukaryota</taxon>
        <taxon>Metazoa</taxon>
        <taxon>Ecdysozoa</taxon>
        <taxon>Arthropoda</taxon>
        <taxon>Crustacea</taxon>
        <taxon>Multicrustacea</taxon>
        <taxon>Malacostraca</taxon>
        <taxon>Eumalacostraca</taxon>
        <taxon>Eucarida</taxon>
        <taxon>Decapoda</taxon>
        <taxon>Pleocyemata</taxon>
        <taxon>Brachyura</taxon>
        <taxon>Eubrachyura</taxon>
        <taxon>Portunoidea</taxon>
        <taxon>Portunidae</taxon>
        <taxon>Portuninae</taxon>
        <taxon>Portunus</taxon>
    </lineage>
</organism>
<sequence>MHATGRRRDIERHWRSRRGPELPVHAPDLSSFPLPAASVLPATLPSAMALLRQCRAAGASHGQPRVRDTPGRAHEGVARGRDIRQPHACPDQPPPFFPRERGRGAKIFPPGATRFSQSREMRKEKNPATETKGARH</sequence>
<evidence type="ECO:0000256" key="1">
    <source>
        <dbReference type="SAM" id="MobiDB-lite"/>
    </source>
</evidence>
<protein>
    <submittedName>
        <fullName evidence="2">Uncharacterized protein</fullName>
    </submittedName>
</protein>
<feature type="region of interest" description="Disordered" evidence="1">
    <location>
        <begin position="1"/>
        <end position="36"/>
    </location>
</feature>
<evidence type="ECO:0000313" key="3">
    <source>
        <dbReference type="Proteomes" id="UP000324222"/>
    </source>
</evidence>
<dbReference type="EMBL" id="VSRR010025779">
    <property type="protein sequence ID" value="MPC67109.1"/>
    <property type="molecule type" value="Genomic_DNA"/>
</dbReference>
<dbReference type="Proteomes" id="UP000324222">
    <property type="component" value="Unassembled WGS sequence"/>
</dbReference>
<gene>
    <name evidence="2" type="ORF">E2C01_061274</name>
</gene>
<feature type="compositionally biased region" description="Basic and acidic residues" evidence="1">
    <location>
        <begin position="65"/>
        <end position="85"/>
    </location>
</feature>
<feature type="compositionally biased region" description="Basic and acidic residues" evidence="1">
    <location>
        <begin position="117"/>
        <end position="127"/>
    </location>
</feature>
<accession>A0A5B7HB85</accession>
<feature type="compositionally biased region" description="Basic and acidic residues" evidence="1">
    <location>
        <begin position="1"/>
        <end position="13"/>
    </location>
</feature>
<reference evidence="2 3" key="1">
    <citation type="submission" date="2019-05" db="EMBL/GenBank/DDBJ databases">
        <title>Another draft genome of Portunus trituberculatus and its Hox gene families provides insights of decapod evolution.</title>
        <authorList>
            <person name="Jeong J.-H."/>
            <person name="Song I."/>
            <person name="Kim S."/>
            <person name="Choi T."/>
            <person name="Kim D."/>
            <person name="Ryu S."/>
            <person name="Kim W."/>
        </authorList>
    </citation>
    <scope>NUCLEOTIDE SEQUENCE [LARGE SCALE GENOMIC DNA]</scope>
    <source>
        <tissue evidence="2">Muscle</tissue>
    </source>
</reference>
<proteinExistence type="predicted"/>
<comment type="caution">
    <text evidence="2">The sequence shown here is derived from an EMBL/GenBank/DDBJ whole genome shotgun (WGS) entry which is preliminary data.</text>
</comment>